<accession>A0A942E0T9</accession>
<organism evidence="1 2">
    <name type="scientific">Pseudaminobacter soli</name>
    <name type="common">ex Zhang et al. 2022</name>
    <dbReference type="NCBI Taxonomy" id="2831468"/>
    <lineage>
        <taxon>Bacteria</taxon>
        <taxon>Pseudomonadati</taxon>
        <taxon>Pseudomonadota</taxon>
        <taxon>Alphaproteobacteria</taxon>
        <taxon>Hyphomicrobiales</taxon>
        <taxon>Phyllobacteriaceae</taxon>
        <taxon>Pseudaminobacter</taxon>
    </lineage>
</organism>
<dbReference type="EMBL" id="JAGWCR010000004">
    <property type="protein sequence ID" value="MBS3648790.1"/>
    <property type="molecule type" value="Genomic_DNA"/>
</dbReference>
<comment type="caution">
    <text evidence="1">The sequence shown here is derived from an EMBL/GenBank/DDBJ whole genome shotgun (WGS) entry which is preliminary data.</text>
</comment>
<protein>
    <submittedName>
        <fullName evidence="1">Uncharacterized protein</fullName>
    </submittedName>
</protein>
<gene>
    <name evidence="1" type="ORF">KEU06_09250</name>
</gene>
<name>A0A942E0T9_9HYPH</name>
<evidence type="ECO:0000313" key="1">
    <source>
        <dbReference type="EMBL" id="MBS3648790.1"/>
    </source>
</evidence>
<sequence length="101" mass="11549">MWYDQYQNKLVGFVVETRRGMFKPLIGKCIESDGDDDCFISVIGNQPPQETLDQALAFFAPDQDKFVRVFTKPNKSGGMMGHWLWALMFNEDGVNPRKIAT</sequence>
<evidence type="ECO:0000313" key="2">
    <source>
        <dbReference type="Proteomes" id="UP000680348"/>
    </source>
</evidence>
<keyword evidence="2" id="KW-1185">Reference proteome</keyword>
<proteinExistence type="predicted"/>
<dbReference type="AlphaFoldDB" id="A0A942E0T9"/>
<reference evidence="1" key="1">
    <citation type="submission" date="2021-04" db="EMBL/GenBank/DDBJ databases">
        <title>Pseudaminobacter soli sp. nov., isolated from paddy soil contaminated by heavy metals.</title>
        <authorList>
            <person name="Zhang K."/>
        </authorList>
    </citation>
    <scope>NUCLEOTIDE SEQUENCE</scope>
    <source>
        <strain evidence="1">19-2017</strain>
    </source>
</reference>
<dbReference type="RefSeq" id="WP_188254353.1">
    <property type="nucleotide sequence ID" value="NZ_JABVCF010000004.1"/>
</dbReference>
<dbReference type="Proteomes" id="UP000680348">
    <property type="component" value="Unassembled WGS sequence"/>
</dbReference>